<comment type="caution">
    <text evidence="1">The sequence shown here is derived from an EMBL/GenBank/DDBJ whole genome shotgun (WGS) entry which is preliminary data.</text>
</comment>
<organism evidence="1 2">
    <name type="scientific">Vallitalea maricola</name>
    <dbReference type="NCBI Taxonomy" id="3074433"/>
    <lineage>
        <taxon>Bacteria</taxon>
        <taxon>Bacillati</taxon>
        <taxon>Bacillota</taxon>
        <taxon>Clostridia</taxon>
        <taxon>Lachnospirales</taxon>
        <taxon>Vallitaleaceae</taxon>
        <taxon>Vallitalea</taxon>
    </lineage>
</organism>
<dbReference type="Proteomes" id="UP001374599">
    <property type="component" value="Unassembled WGS sequence"/>
</dbReference>
<sequence length="301" mass="34386">MNKRVYAVIGVKSIMSNWNADFTGRPKTISNDRIFGSDKALKYSMKKYWENKGEKVLYIKSYQIKEKEEKLQPKTLKGRYEELFESLSAKTPSKDVLKNLFSAIDVMCFGATFAEEKNNISITGAIQVGQGFNHYEDSEVEIQDILSPFSTDDTKDASTLGKKIVSDEAHYFYPVVVNPKAYNNYIDIVDDFDGFSEEAYQLFKEAGLCSATLLATNSKIGCENEFSLFVECDEEVYLPNLASYIEFEKGEVNVIRLKHNSLLMQKGIQKVEVYYNPYSTKIEGFDTDKTTYMNIFTKEVI</sequence>
<dbReference type="EMBL" id="BTPU01000014">
    <property type="protein sequence ID" value="GMQ61781.1"/>
    <property type="molecule type" value="Genomic_DNA"/>
</dbReference>
<accession>A0ACB5UFQ7</accession>
<proteinExistence type="predicted"/>
<protein>
    <submittedName>
        <fullName evidence="1">Uncharacterized protein</fullName>
    </submittedName>
</protein>
<name>A0ACB5UFQ7_9FIRM</name>
<evidence type="ECO:0000313" key="1">
    <source>
        <dbReference type="EMBL" id="GMQ61781.1"/>
    </source>
</evidence>
<reference evidence="1" key="1">
    <citation type="submission" date="2023-09" db="EMBL/GenBank/DDBJ databases">
        <title>Vallitalea sediminicola and Vallitalea maricola sp. nov., anaerobic bacteria isolated from marine sediment.</title>
        <authorList>
            <person name="Hirano S."/>
            <person name="Maeda A."/>
            <person name="Terahara T."/>
            <person name="Mori K."/>
            <person name="Hamada M."/>
            <person name="Matsumoto R."/>
            <person name="Kobayashi T."/>
        </authorList>
    </citation>
    <scope>NUCLEOTIDE SEQUENCE</scope>
    <source>
        <strain evidence="1">AN17-2</strain>
    </source>
</reference>
<gene>
    <name evidence="1" type="ORF">AN2V17_10100</name>
</gene>
<keyword evidence="2" id="KW-1185">Reference proteome</keyword>
<evidence type="ECO:0000313" key="2">
    <source>
        <dbReference type="Proteomes" id="UP001374599"/>
    </source>
</evidence>